<dbReference type="Pfam" id="PF08864">
    <property type="entry name" value="UPF0302"/>
    <property type="match status" value="1"/>
</dbReference>
<accession>A0A160IPP2</accession>
<evidence type="ECO:0000256" key="1">
    <source>
        <dbReference type="HAMAP-Rule" id="MF_00760"/>
    </source>
</evidence>
<dbReference type="InterPro" id="IPR011188">
    <property type="entry name" value="UPF0302"/>
</dbReference>
<dbReference type="Gene3D" id="3.40.1530.30">
    <property type="entry name" value="Uncharacterised family UPF0302, N-terminal domain"/>
    <property type="match status" value="1"/>
</dbReference>
<evidence type="ECO:0000313" key="3">
    <source>
        <dbReference type="Proteomes" id="UP000076623"/>
    </source>
</evidence>
<dbReference type="Proteomes" id="UP000076623">
    <property type="component" value="Chromosome"/>
</dbReference>
<dbReference type="InterPro" id="IPR038091">
    <property type="entry name" value="UPF0302_N_sf"/>
</dbReference>
<gene>
    <name evidence="2" type="ORF">ABE65_013045</name>
</gene>
<dbReference type="SMART" id="SM00914">
    <property type="entry name" value="IDEAL"/>
    <property type="match status" value="1"/>
</dbReference>
<dbReference type="STRING" id="1221500.ABE65_013045"/>
<protein>
    <recommendedName>
        <fullName evidence="1">UPF0302 protein ABE65_013045</fullName>
    </recommendedName>
</protein>
<dbReference type="PIRSF" id="PIRSF007165">
    <property type="entry name" value="UCP007165"/>
    <property type="match status" value="1"/>
</dbReference>
<dbReference type="Pfam" id="PF08858">
    <property type="entry name" value="IDEAL"/>
    <property type="match status" value="1"/>
</dbReference>
<dbReference type="EMBL" id="CP015378">
    <property type="protein sequence ID" value="ANC77672.1"/>
    <property type="molecule type" value="Genomic_DNA"/>
</dbReference>
<dbReference type="KEGG" id="fpn:ABE65_013045"/>
<comment type="similarity">
    <text evidence="1">Belongs to the UPF0302 family.</text>
</comment>
<organism evidence="2 3">
    <name type="scientific">Fictibacillus phosphorivorans</name>
    <dbReference type="NCBI Taxonomy" id="1221500"/>
    <lineage>
        <taxon>Bacteria</taxon>
        <taxon>Bacillati</taxon>
        <taxon>Bacillota</taxon>
        <taxon>Bacilli</taxon>
        <taxon>Bacillales</taxon>
        <taxon>Fictibacillaceae</taxon>
        <taxon>Fictibacillus</taxon>
    </lineage>
</organism>
<dbReference type="NCBIfam" id="NF002965">
    <property type="entry name" value="PRK03636.1"/>
    <property type="match status" value="1"/>
</dbReference>
<dbReference type="InterPro" id="IPR014957">
    <property type="entry name" value="IDEAL_dom"/>
</dbReference>
<dbReference type="HAMAP" id="MF_00760">
    <property type="entry name" value="UPF0302"/>
    <property type="match status" value="1"/>
</dbReference>
<dbReference type="OrthoDB" id="2155814at2"/>
<sequence length="183" mass="21725">MSSTVSVLEKKDFIKWFLNHYQLKKRECVWLLNYLVSDDQLMEKVHFVEKAEYCPKAIIMSTQCTDGVPFRFYKQNVLTTDAEKSFHDIRLNQEEEIYLELNFNASRLTPEYASVLEENPHLPQNMSMDKKYGIWAEMVLEKSIETYRKNDIMAKIDAALDQKDYDSFTKWTNELKNLEKQPS</sequence>
<reference evidence="2 3" key="1">
    <citation type="submission" date="2016-04" db="EMBL/GenBank/DDBJ databases">
        <title>Complete genome sequence of Fictibacillus phosphorivorans G25-29, a strain toxic to nematodes.</title>
        <authorList>
            <person name="Zheng Z."/>
        </authorList>
    </citation>
    <scope>NUCLEOTIDE SEQUENCE [LARGE SCALE GENOMIC DNA]</scope>
    <source>
        <strain evidence="2 3">G25-29</strain>
    </source>
</reference>
<keyword evidence="3" id="KW-1185">Reference proteome</keyword>
<dbReference type="Gene3D" id="4.10.810.10">
    <property type="entry name" value="Virus Scaffolding Protein, Chain A"/>
    <property type="match status" value="1"/>
</dbReference>
<name>A0A160IPP2_9BACL</name>
<dbReference type="AlphaFoldDB" id="A0A160IPP2"/>
<evidence type="ECO:0000313" key="2">
    <source>
        <dbReference type="EMBL" id="ANC77672.1"/>
    </source>
</evidence>
<dbReference type="InterPro" id="IPR014963">
    <property type="entry name" value="UPF0302_N"/>
</dbReference>
<dbReference type="InterPro" id="IPR027393">
    <property type="entry name" value="Virus_scaffolding_prot_C"/>
</dbReference>
<dbReference type="RefSeq" id="WP_066395641.1">
    <property type="nucleotide sequence ID" value="NZ_CP015378.1"/>
</dbReference>
<proteinExistence type="inferred from homology"/>